<dbReference type="PROSITE" id="PS50011">
    <property type="entry name" value="PROTEIN_KINASE_DOM"/>
    <property type="match status" value="1"/>
</dbReference>
<keyword evidence="5" id="KW-0067">ATP-binding</keyword>
<dbReference type="GO" id="GO:0005524">
    <property type="term" value="F:ATP binding"/>
    <property type="evidence" value="ECO:0007669"/>
    <property type="project" value="UniProtKB-KW"/>
</dbReference>
<evidence type="ECO:0000259" key="7">
    <source>
        <dbReference type="PROSITE" id="PS50011"/>
    </source>
</evidence>
<evidence type="ECO:0000256" key="3">
    <source>
        <dbReference type="ARBA" id="ARBA00022741"/>
    </source>
</evidence>
<dbReference type="Pfam" id="PF00069">
    <property type="entry name" value="Pkinase"/>
    <property type="match status" value="1"/>
</dbReference>
<keyword evidence="2" id="KW-0808">Transferase</keyword>
<reference evidence="8 9" key="1">
    <citation type="journal article" date="2017" name="Nat. Ecol. Evol.">
        <title>Scallop genome provides insights into evolution of bilaterian karyotype and development.</title>
        <authorList>
            <person name="Wang S."/>
            <person name="Zhang J."/>
            <person name="Jiao W."/>
            <person name="Li J."/>
            <person name="Xun X."/>
            <person name="Sun Y."/>
            <person name="Guo X."/>
            <person name="Huan P."/>
            <person name="Dong B."/>
            <person name="Zhang L."/>
            <person name="Hu X."/>
            <person name="Sun X."/>
            <person name="Wang J."/>
            <person name="Zhao C."/>
            <person name="Wang Y."/>
            <person name="Wang D."/>
            <person name="Huang X."/>
            <person name="Wang R."/>
            <person name="Lv J."/>
            <person name="Li Y."/>
            <person name="Zhang Z."/>
            <person name="Liu B."/>
            <person name="Lu W."/>
            <person name="Hui Y."/>
            <person name="Liang J."/>
            <person name="Zhou Z."/>
            <person name="Hou R."/>
            <person name="Li X."/>
            <person name="Liu Y."/>
            <person name="Li H."/>
            <person name="Ning X."/>
            <person name="Lin Y."/>
            <person name="Zhao L."/>
            <person name="Xing Q."/>
            <person name="Dou J."/>
            <person name="Li Y."/>
            <person name="Mao J."/>
            <person name="Guo H."/>
            <person name="Dou H."/>
            <person name="Li T."/>
            <person name="Mu C."/>
            <person name="Jiang W."/>
            <person name="Fu Q."/>
            <person name="Fu X."/>
            <person name="Miao Y."/>
            <person name="Liu J."/>
            <person name="Yu Q."/>
            <person name="Li R."/>
            <person name="Liao H."/>
            <person name="Li X."/>
            <person name="Kong Y."/>
            <person name="Jiang Z."/>
            <person name="Chourrout D."/>
            <person name="Li R."/>
            <person name="Bao Z."/>
        </authorList>
    </citation>
    <scope>NUCLEOTIDE SEQUENCE [LARGE SCALE GENOMIC DNA]</scope>
    <source>
        <strain evidence="8 9">PY_sf001</strain>
    </source>
</reference>
<name>A0A210PKH9_MIZYE</name>
<evidence type="ECO:0000256" key="5">
    <source>
        <dbReference type="ARBA" id="ARBA00022840"/>
    </source>
</evidence>
<dbReference type="InterPro" id="IPR000719">
    <property type="entry name" value="Prot_kinase_dom"/>
</dbReference>
<evidence type="ECO:0000313" key="9">
    <source>
        <dbReference type="Proteomes" id="UP000242188"/>
    </source>
</evidence>
<dbReference type="EMBL" id="NEDP02066236">
    <property type="protein sequence ID" value="OWF36991.1"/>
    <property type="molecule type" value="Genomic_DNA"/>
</dbReference>
<dbReference type="SUPFAM" id="SSF56112">
    <property type="entry name" value="Protein kinase-like (PK-like)"/>
    <property type="match status" value="1"/>
</dbReference>
<evidence type="ECO:0000256" key="4">
    <source>
        <dbReference type="ARBA" id="ARBA00022777"/>
    </source>
</evidence>
<feature type="domain" description="Protein kinase" evidence="7">
    <location>
        <begin position="1"/>
        <end position="123"/>
    </location>
</feature>
<dbReference type="PANTHER" id="PTHR11584:SF369">
    <property type="entry name" value="MITOGEN-ACTIVATED PROTEIN KINASE KINASE KINASE 19-RELATED"/>
    <property type="match status" value="1"/>
</dbReference>
<organism evidence="8 9">
    <name type="scientific">Mizuhopecten yessoensis</name>
    <name type="common">Japanese scallop</name>
    <name type="synonym">Patinopecten yessoensis</name>
    <dbReference type="NCBI Taxonomy" id="6573"/>
    <lineage>
        <taxon>Eukaryota</taxon>
        <taxon>Metazoa</taxon>
        <taxon>Spiralia</taxon>
        <taxon>Lophotrochozoa</taxon>
        <taxon>Mollusca</taxon>
        <taxon>Bivalvia</taxon>
        <taxon>Autobranchia</taxon>
        <taxon>Pteriomorphia</taxon>
        <taxon>Pectinida</taxon>
        <taxon>Pectinoidea</taxon>
        <taxon>Pectinidae</taxon>
        <taxon>Mizuhopecten</taxon>
    </lineage>
</organism>
<dbReference type="InterPro" id="IPR011009">
    <property type="entry name" value="Kinase-like_dom_sf"/>
</dbReference>
<dbReference type="PANTHER" id="PTHR11584">
    <property type="entry name" value="SERINE/THREONINE PROTEIN KINASE"/>
    <property type="match status" value="1"/>
</dbReference>
<evidence type="ECO:0000256" key="1">
    <source>
        <dbReference type="ARBA" id="ARBA00022527"/>
    </source>
</evidence>
<protein>
    <submittedName>
        <fullName evidence="8">MAP kinase kinase kinase wis4</fullName>
    </submittedName>
</protein>
<evidence type="ECO:0000256" key="2">
    <source>
        <dbReference type="ARBA" id="ARBA00022679"/>
    </source>
</evidence>
<evidence type="ECO:0000313" key="8">
    <source>
        <dbReference type="EMBL" id="OWF36991.1"/>
    </source>
</evidence>
<sequence length="123" mass="13628">MNTMATTMDGTSMQPGTPSYQAPEVLLGRKGGTTKSDIWSVGCTISELFTEVPTWNVPLEVEPVMYVISCMKDGRQPDSMKLFASKFANICSMMLNMALDYNVHKRPSALEMLTKVQKAHGKF</sequence>
<dbReference type="AlphaFoldDB" id="A0A210PKH9"/>
<proteinExistence type="predicted"/>
<dbReference type="GO" id="GO:0004674">
    <property type="term" value="F:protein serine/threonine kinase activity"/>
    <property type="evidence" value="ECO:0007669"/>
    <property type="project" value="UniProtKB-KW"/>
</dbReference>
<evidence type="ECO:0000256" key="6">
    <source>
        <dbReference type="SAM" id="MobiDB-lite"/>
    </source>
</evidence>
<gene>
    <name evidence="8" type="ORF">KP79_PYT25885</name>
</gene>
<dbReference type="Gene3D" id="1.10.510.10">
    <property type="entry name" value="Transferase(Phosphotransferase) domain 1"/>
    <property type="match status" value="1"/>
</dbReference>
<keyword evidence="4 8" id="KW-0418">Kinase</keyword>
<keyword evidence="3" id="KW-0547">Nucleotide-binding</keyword>
<dbReference type="STRING" id="6573.A0A210PKH9"/>
<dbReference type="Proteomes" id="UP000242188">
    <property type="component" value="Unassembled WGS sequence"/>
</dbReference>
<accession>A0A210PKH9</accession>
<comment type="caution">
    <text evidence="8">The sequence shown here is derived from an EMBL/GenBank/DDBJ whole genome shotgun (WGS) entry which is preliminary data.</text>
</comment>
<feature type="region of interest" description="Disordered" evidence="6">
    <location>
        <begin position="1"/>
        <end position="20"/>
    </location>
</feature>
<keyword evidence="1" id="KW-0723">Serine/threonine-protein kinase</keyword>
<keyword evidence="9" id="KW-1185">Reference proteome</keyword>